<protein>
    <submittedName>
        <fullName evidence="3">DUF4190 domain-containing protein</fullName>
    </submittedName>
</protein>
<keyword evidence="4" id="KW-1185">Reference proteome</keyword>
<dbReference type="EMBL" id="JBHSAY010000003">
    <property type="protein sequence ID" value="MFC4129820.1"/>
    <property type="molecule type" value="Genomic_DNA"/>
</dbReference>
<feature type="compositionally biased region" description="Gly residues" evidence="1">
    <location>
        <begin position="71"/>
        <end position="93"/>
    </location>
</feature>
<evidence type="ECO:0000256" key="1">
    <source>
        <dbReference type="SAM" id="MobiDB-lite"/>
    </source>
</evidence>
<feature type="transmembrane region" description="Helical" evidence="2">
    <location>
        <begin position="155"/>
        <end position="171"/>
    </location>
</feature>
<dbReference type="Proteomes" id="UP001595816">
    <property type="component" value="Unassembled WGS sequence"/>
</dbReference>
<reference evidence="4" key="1">
    <citation type="journal article" date="2019" name="Int. J. Syst. Evol. Microbiol.">
        <title>The Global Catalogue of Microorganisms (GCM) 10K type strain sequencing project: providing services to taxonomists for standard genome sequencing and annotation.</title>
        <authorList>
            <consortium name="The Broad Institute Genomics Platform"/>
            <consortium name="The Broad Institute Genome Sequencing Center for Infectious Disease"/>
            <person name="Wu L."/>
            <person name="Ma J."/>
        </authorList>
    </citation>
    <scope>NUCLEOTIDE SEQUENCE [LARGE SCALE GENOMIC DNA]</scope>
    <source>
        <strain evidence="4">CGMCC 4.7289</strain>
    </source>
</reference>
<organism evidence="3 4">
    <name type="scientific">Hamadaea flava</name>
    <dbReference type="NCBI Taxonomy" id="1742688"/>
    <lineage>
        <taxon>Bacteria</taxon>
        <taxon>Bacillati</taxon>
        <taxon>Actinomycetota</taxon>
        <taxon>Actinomycetes</taxon>
        <taxon>Micromonosporales</taxon>
        <taxon>Micromonosporaceae</taxon>
        <taxon>Hamadaea</taxon>
    </lineage>
</organism>
<keyword evidence="2" id="KW-0812">Transmembrane</keyword>
<name>A0ABV8LGE3_9ACTN</name>
<evidence type="ECO:0000313" key="3">
    <source>
        <dbReference type="EMBL" id="MFC4129820.1"/>
    </source>
</evidence>
<keyword evidence="2" id="KW-1133">Transmembrane helix</keyword>
<feature type="region of interest" description="Disordered" evidence="1">
    <location>
        <begin position="1"/>
        <end position="120"/>
    </location>
</feature>
<keyword evidence="2" id="KW-0472">Membrane</keyword>
<feature type="compositionally biased region" description="Low complexity" evidence="1">
    <location>
        <begin position="94"/>
        <end position="103"/>
    </location>
</feature>
<feature type="compositionally biased region" description="Pro residues" evidence="1">
    <location>
        <begin position="104"/>
        <end position="114"/>
    </location>
</feature>
<proteinExistence type="predicted"/>
<dbReference type="RefSeq" id="WP_253760062.1">
    <property type="nucleotide sequence ID" value="NZ_JAMZDZ010000001.1"/>
</dbReference>
<gene>
    <name evidence="3" type="ORF">ACFOZ4_04305</name>
</gene>
<feature type="transmembrane region" description="Helical" evidence="2">
    <location>
        <begin position="128"/>
        <end position="149"/>
    </location>
</feature>
<evidence type="ECO:0000256" key="2">
    <source>
        <dbReference type="SAM" id="Phobius"/>
    </source>
</evidence>
<feature type="transmembrane region" description="Helical" evidence="2">
    <location>
        <begin position="180"/>
        <end position="202"/>
    </location>
</feature>
<feature type="compositionally biased region" description="Low complexity" evidence="1">
    <location>
        <begin position="12"/>
        <end position="24"/>
    </location>
</feature>
<evidence type="ECO:0000313" key="4">
    <source>
        <dbReference type="Proteomes" id="UP001595816"/>
    </source>
</evidence>
<feature type="compositionally biased region" description="Low complexity" evidence="1">
    <location>
        <begin position="45"/>
        <end position="54"/>
    </location>
</feature>
<accession>A0ABV8LGE3</accession>
<comment type="caution">
    <text evidence="3">The sequence shown here is derived from an EMBL/GenBank/DDBJ whole genome shotgun (WGS) entry which is preliminary data.</text>
</comment>
<sequence length="216" mass="22270">MTSPDTPEPERTTGTPDTPDTPTGAGAHEASWAVPPAAPEPVAAPDPVGQSSTPDIPPPPPPAPQTTPSAGGYGQPQGGYGQPQGGYGQGQPQGGYATPGQPTYAPPASPPPGDPNSMMNRMGGPNNILGWLALIFGIIGTGCCCCWFLDGAPFLGGIPAVVLGILHLQRVKQHRASMKWLGWVGIVLGVIALLGALCNFTTHWNDNLHDQVVDNY</sequence>
<feature type="compositionally biased region" description="Pro residues" evidence="1">
    <location>
        <begin position="55"/>
        <end position="65"/>
    </location>
</feature>